<gene>
    <name evidence="2" type="ORF">LLW17_04050</name>
</gene>
<feature type="transmembrane region" description="Helical" evidence="1">
    <location>
        <begin position="20"/>
        <end position="43"/>
    </location>
</feature>
<name>A0ABS8GRJ4_9FLAO</name>
<sequence>METQPNNLNTFKILMVIKGVFNLLAALFFAGYGFFVSMIFTNINQGELENAPFDVGTFLGVFSGIGFVVMLVFAILTFMAAKYLGETRKHTFITVVSILNCFTGILGILLGIFTLIEINKPHVKPLFNKNPA</sequence>
<comment type="caution">
    <text evidence="2">The sequence shown here is derived from an EMBL/GenBank/DDBJ whole genome shotgun (WGS) entry which is preliminary data.</text>
</comment>
<keyword evidence="1" id="KW-0812">Transmembrane</keyword>
<evidence type="ECO:0000313" key="2">
    <source>
        <dbReference type="EMBL" id="MCC4211882.1"/>
    </source>
</evidence>
<keyword evidence="1" id="KW-1133">Transmembrane helix</keyword>
<dbReference type="EMBL" id="JAJGMW010000003">
    <property type="protein sequence ID" value="MCC4211882.1"/>
    <property type="molecule type" value="Genomic_DNA"/>
</dbReference>
<keyword evidence="1" id="KW-0472">Membrane</keyword>
<protein>
    <submittedName>
        <fullName evidence="2">Uncharacterized protein</fullName>
    </submittedName>
</protein>
<organism evidence="2 3">
    <name type="scientific">Leeuwenhoekiella parthenopeia</name>
    <dbReference type="NCBI Taxonomy" id="2890320"/>
    <lineage>
        <taxon>Bacteria</taxon>
        <taxon>Pseudomonadati</taxon>
        <taxon>Bacteroidota</taxon>
        <taxon>Flavobacteriia</taxon>
        <taxon>Flavobacteriales</taxon>
        <taxon>Flavobacteriaceae</taxon>
        <taxon>Leeuwenhoekiella</taxon>
    </lineage>
</organism>
<keyword evidence="3" id="KW-1185">Reference proteome</keyword>
<dbReference type="Proteomes" id="UP001197770">
    <property type="component" value="Unassembled WGS sequence"/>
</dbReference>
<feature type="transmembrane region" description="Helical" evidence="1">
    <location>
        <begin position="55"/>
        <end position="80"/>
    </location>
</feature>
<dbReference type="RefSeq" id="WP_228228979.1">
    <property type="nucleotide sequence ID" value="NZ_JAJGMW010000003.1"/>
</dbReference>
<evidence type="ECO:0000256" key="1">
    <source>
        <dbReference type="SAM" id="Phobius"/>
    </source>
</evidence>
<accession>A0ABS8GRJ4</accession>
<proteinExistence type="predicted"/>
<evidence type="ECO:0000313" key="3">
    <source>
        <dbReference type="Proteomes" id="UP001197770"/>
    </source>
</evidence>
<feature type="transmembrane region" description="Helical" evidence="1">
    <location>
        <begin position="92"/>
        <end position="116"/>
    </location>
</feature>
<reference evidence="2 3" key="1">
    <citation type="submission" date="2021-11" db="EMBL/GenBank/DDBJ databases">
        <title>Seasonal and diel survey of microbial diversity of the Tyrrhenian coast.</title>
        <authorList>
            <person name="Gattoni G."/>
            <person name="Corral P."/>
        </authorList>
    </citation>
    <scope>NUCLEOTIDE SEQUENCE [LARGE SCALE GENOMIC DNA]</scope>
    <source>
        <strain evidence="2 3">Mr9</strain>
    </source>
</reference>